<protein>
    <recommendedName>
        <fullName evidence="1">DNA (cytosine-5-)-methyltransferase</fullName>
        <ecNumber evidence="1">2.1.1.37</ecNumber>
    </recommendedName>
</protein>
<dbReference type="InterPro" id="IPR029063">
    <property type="entry name" value="SAM-dependent_MTases_sf"/>
</dbReference>
<keyword evidence="4 6" id="KW-0949">S-adenosyl-L-methionine</keyword>
<evidence type="ECO:0000256" key="2">
    <source>
        <dbReference type="ARBA" id="ARBA00022603"/>
    </source>
</evidence>
<dbReference type="PROSITE" id="PS51679">
    <property type="entry name" value="SAM_MT_C5"/>
    <property type="match status" value="1"/>
</dbReference>
<gene>
    <name evidence="7" type="ORF">J2S01_001842</name>
</gene>
<evidence type="ECO:0000256" key="4">
    <source>
        <dbReference type="ARBA" id="ARBA00022691"/>
    </source>
</evidence>
<organism evidence="7 8">
    <name type="scientific">Pectinatus haikarae</name>
    <dbReference type="NCBI Taxonomy" id="349096"/>
    <lineage>
        <taxon>Bacteria</taxon>
        <taxon>Bacillati</taxon>
        <taxon>Bacillota</taxon>
        <taxon>Negativicutes</taxon>
        <taxon>Selenomonadales</taxon>
        <taxon>Selenomonadaceae</taxon>
        <taxon>Pectinatus</taxon>
    </lineage>
</organism>
<keyword evidence="8" id="KW-1185">Reference proteome</keyword>
<feature type="active site" evidence="6">
    <location>
        <position position="80"/>
    </location>
</feature>
<dbReference type="GO" id="GO:0032259">
    <property type="term" value="P:methylation"/>
    <property type="evidence" value="ECO:0007669"/>
    <property type="project" value="UniProtKB-KW"/>
</dbReference>
<dbReference type="GO" id="GO:0003886">
    <property type="term" value="F:DNA (cytosine-5-)-methyltransferase activity"/>
    <property type="evidence" value="ECO:0007669"/>
    <property type="project" value="UniProtKB-EC"/>
</dbReference>
<evidence type="ECO:0000313" key="8">
    <source>
        <dbReference type="Proteomes" id="UP001239167"/>
    </source>
</evidence>
<name>A0ABT9Y9F4_9FIRM</name>
<dbReference type="Gene3D" id="3.90.120.10">
    <property type="entry name" value="DNA Methylase, subunit A, domain 2"/>
    <property type="match status" value="1"/>
</dbReference>
<dbReference type="PRINTS" id="PR00105">
    <property type="entry name" value="C5METTRFRASE"/>
</dbReference>
<evidence type="ECO:0000256" key="6">
    <source>
        <dbReference type="PROSITE-ProRule" id="PRU01016"/>
    </source>
</evidence>
<dbReference type="InterPro" id="IPR031303">
    <property type="entry name" value="C5_meth_CS"/>
</dbReference>
<dbReference type="SUPFAM" id="SSF53335">
    <property type="entry name" value="S-adenosyl-L-methionine-dependent methyltransferases"/>
    <property type="match status" value="2"/>
</dbReference>
<dbReference type="RefSeq" id="WP_307224314.1">
    <property type="nucleotide sequence ID" value="NZ_CP116940.1"/>
</dbReference>
<reference evidence="7 8" key="1">
    <citation type="submission" date="2023-07" db="EMBL/GenBank/DDBJ databases">
        <title>Genomic Encyclopedia of Type Strains, Phase IV (KMG-IV): sequencing the most valuable type-strain genomes for metagenomic binning, comparative biology and taxonomic classification.</title>
        <authorList>
            <person name="Goeker M."/>
        </authorList>
    </citation>
    <scope>NUCLEOTIDE SEQUENCE [LARGE SCALE GENOMIC DNA]</scope>
    <source>
        <strain evidence="7 8">DSM 16980</strain>
    </source>
</reference>
<evidence type="ECO:0000256" key="1">
    <source>
        <dbReference type="ARBA" id="ARBA00011975"/>
    </source>
</evidence>
<dbReference type="EMBL" id="JAUSUE010000012">
    <property type="protein sequence ID" value="MDQ0204120.1"/>
    <property type="molecule type" value="Genomic_DNA"/>
</dbReference>
<dbReference type="PANTHER" id="PTHR10629">
    <property type="entry name" value="CYTOSINE-SPECIFIC METHYLTRANSFERASE"/>
    <property type="match status" value="1"/>
</dbReference>
<dbReference type="PROSITE" id="PS00095">
    <property type="entry name" value="C5_MTASE_2"/>
    <property type="match status" value="1"/>
</dbReference>
<dbReference type="PROSITE" id="PS00094">
    <property type="entry name" value="C5_MTASE_1"/>
    <property type="match status" value="1"/>
</dbReference>
<evidence type="ECO:0000256" key="5">
    <source>
        <dbReference type="ARBA" id="ARBA00022747"/>
    </source>
</evidence>
<accession>A0ABT9Y9F4</accession>
<keyword evidence="3 6" id="KW-0808">Transferase</keyword>
<proteinExistence type="inferred from homology"/>
<dbReference type="EC" id="2.1.1.37" evidence="1"/>
<dbReference type="Gene3D" id="3.40.50.150">
    <property type="entry name" value="Vaccinia Virus protein VP39"/>
    <property type="match status" value="2"/>
</dbReference>
<dbReference type="PANTHER" id="PTHR10629:SF52">
    <property type="entry name" value="DNA (CYTOSINE-5)-METHYLTRANSFERASE 1"/>
    <property type="match status" value="1"/>
</dbReference>
<sequence length="523" mass="59807">MYKTVDLFAGAGGLSYGFEATDKFNIIAVAENNANARKTYVANHRKKDDILMITDVCGYDFRALSDRFNGIDVVIGGPPCQGFSNVNRQKNHIISMNNSLVKEYFRAIKEIKPKAFVMENVSMLSSEKHRFYDSKKDHDEVFKLRVNMKRDELVIADENYDGVDCFKALNENDVETYSISNKLLKLLNVLYKDRKNKENRLQKYIYKNANIICSQIKEFLDEGHYDYKILHDISKYINTSTLEDFFDELGQFIKFQKSFRLIDELNSNDIIYKLTQNPETGKITALVNSYSVIDYANKILGDDYVKNSGVINAIWYGVPQERKRFIMIGIRTGEIDDNKIVMPDGSGKLPPIVNTGEAIMDLADYAAFQESGDDNKINYKDHKNLSEYAVLMRTGSSGICNHVITKTREKAQERFAVLHEGENFRKLESGLKDNYADPDRTQNSIYLRLDREKPSGTVINVRKSMWVHPTLNRAVSIREAARLQSFPDKFVFSGTKNSQYQQVGNAVPPLMAKGIAELLLKYL</sequence>
<comment type="similarity">
    <text evidence="6">Belongs to the class I-like SAM-binding methyltransferase superfamily. C5-methyltransferase family.</text>
</comment>
<dbReference type="Pfam" id="PF00145">
    <property type="entry name" value="DNA_methylase"/>
    <property type="match status" value="2"/>
</dbReference>
<keyword evidence="2 6" id="KW-0489">Methyltransferase</keyword>
<dbReference type="InterPro" id="IPR018117">
    <property type="entry name" value="C5_DNA_meth_AS"/>
</dbReference>
<evidence type="ECO:0000256" key="3">
    <source>
        <dbReference type="ARBA" id="ARBA00022679"/>
    </source>
</evidence>
<keyword evidence="5" id="KW-0680">Restriction system</keyword>
<evidence type="ECO:0000313" key="7">
    <source>
        <dbReference type="EMBL" id="MDQ0204120.1"/>
    </source>
</evidence>
<dbReference type="Proteomes" id="UP001239167">
    <property type="component" value="Unassembled WGS sequence"/>
</dbReference>
<dbReference type="InterPro" id="IPR050390">
    <property type="entry name" value="C5-Methyltransferase"/>
</dbReference>
<dbReference type="InterPro" id="IPR001525">
    <property type="entry name" value="C5_MeTfrase"/>
</dbReference>
<comment type="caution">
    <text evidence="7">The sequence shown here is derived from an EMBL/GenBank/DDBJ whole genome shotgun (WGS) entry which is preliminary data.</text>
</comment>